<proteinExistence type="predicted"/>
<sequence>MTPFQALYGYPPPKVQLYLPGSTAVHEVDQQLKDRDSLLAMLKQNLKKAQERMKHFYDKKHTERSFIVGDWVYLKLQPYRQHSVQRRLVHKLSAKYYGPFEIVQKIGSVAYKLNLPATSKIHPVFHVSLLKKKLGQHVVVKPHLPPEIDPDNPRKRCSRN</sequence>
<dbReference type="Gramene" id="PRQ49850">
    <property type="protein sequence ID" value="PRQ49850"/>
    <property type="gene ID" value="RchiOBHm_Chr2g0126521"/>
</dbReference>
<keyword evidence="4" id="KW-1185">Reference proteome</keyword>
<feature type="domain" description="Tf2-1-like SH3-like" evidence="2">
    <location>
        <begin position="69"/>
        <end position="132"/>
    </location>
</feature>
<evidence type="ECO:0000256" key="1">
    <source>
        <dbReference type="SAM" id="Coils"/>
    </source>
</evidence>
<reference evidence="3 4" key="1">
    <citation type="journal article" date="2018" name="Nat. Genet.">
        <title>The Rosa genome provides new insights in the design of modern roses.</title>
        <authorList>
            <person name="Bendahmane M."/>
        </authorList>
    </citation>
    <scope>NUCLEOTIDE SEQUENCE [LARGE SCALE GENOMIC DNA]</scope>
    <source>
        <strain evidence="4">cv. Old Blush</strain>
    </source>
</reference>
<dbReference type="EMBL" id="PDCK01000040">
    <property type="protein sequence ID" value="PRQ49850.1"/>
    <property type="molecule type" value="Genomic_DNA"/>
</dbReference>
<dbReference type="InterPro" id="IPR056924">
    <property type="entry name" value="SH3_Tf2-1"/>
</dbReference>
<dbReference type="STRING" id="74649.A0A2P6RTU3"/>
<gene>
    <name evidence="3" type="ORF">RchiOBHm_Chr2g0126521</name>
</gene>
<dbReference type="Pfam" id="PF24626">
    <property type="entry name" value="SH3_Tf2-1"/>
    <property type="match status" value="1"/>
</dbReference>
<dbReference type="OMA" id="YEPRHWG"/>
<name>A0A2P6RTU3_ROSCH</name>
<dbReference type="PANTHER" id="PTHR46148:SF52">
    <property type="entry name" value="OS04G0603800 PROTEIN"/>
    <property type="match status" value="1"/>
</dbReference>
<evidence type="ECO:0000313" key="4">
    <source>
        <dbReference type="Proteomes" id="UP000238479"/>
    </source>
</evidence>
<dbReference type="Proteomes" id="UP000238479">
    <property type="component" value="Chromosome 2"/>
</dbReference>
<organism evidence="3 4">
    <name type="scientific">Rosa chinensis</name>
    <name type="common">China rose</name>
    <dbReference type="NCBI Taxonomy" id="74649"/>
    <lineage>
        <taxon>Eukaryota</taxon>
        <taxon>Viridiplantae</taxon>
        <taxon>Streptophyta</taxon>
        <taxon>Embryophyta</taxon>
        <taxon>Tracheophyta</taxon>
        <taxon>Spermatophyta</taxon>
        <taxon>Magnoliopsida</taxon>
        <taxon>eudicotyledons</taxon>
        <taxon>Gunneridae</taxon>
        <taxon>Pentapetalae</taxon>
        <taxon>rosids</taxon>
        <taxon>fabids</taxon>
        <taxon>Rosales</taxon>
        <taxon>Rosaceae</taxon>
        <taxon>Rosoideae</taxon>
        <taxon>Rosoideae incertae sedis</taxon>
        <taxon>Rosa</taxon>
    </lineage>
</organism>
<dbReference type="AlphaFoldDB" id="A0A2P6RTU3"/>
<feature type="coiled-coil region" evidence="1">
    <location>
        <begin position="32"/>
        <end position="59"/>
    </location>
</feature>
<evidence type="ECO:0000259" key="2">
    <source>
        <dbReference type="Pfam" id="PF24626"/>
    </source>
</evidence>
<keyword evidence="1" id="KW-0175">Coiled coil</keyword>
<protein>
    <recommendedName>
        <fullName evidence="2">Tf2-1-like SH3-like domain-containing protein</fullName>
    </recommendedName>
</protein>
<comment type="caution">
    <text evidence="3">The sequence shown here is derived from an EMBL/GenBank/DDBJ whole genome shotgun (WGS) entry which is preliminary data.</text>
</comment>
<evidence type="ECO:0000313" key="3">
    <source>
        <dbReference type="EMBL" id="PRQ49850.1"/>
    </source>
</evidence>
<accession>A0A2P6RTU3</accession>
<dbReference type="PANTHER" id="PTHR46148">
    <property type="entry name" value="CHROMO DOMAIN-CONTAINING PROTEIN"/>
    <property type="match status" value="1"/>
</dbReference>